<evidence type="ECO:0000259" key="9">
    <source>
        <dbReference type="Pfam" id="PF14537"/>
    </source>
</evidence>
<dbReference type="Pfam" id="PF14537">
    <property type="entry name" value="Cytochrom_c3_2"/>
    <property type="match status" value="1"/>
</dbReference>
<keyword evidence="8" id="KW-0732">Signal</keyword>
<evidence type="ECO:0000256" key="5">
    <source>
        <dbReference type="ARBA" id="ARBA00022723"/>
    </source>
</evidence>
<keyword evidence="11" id="KW-1185">Reference proteome</keyword>
<evidence type="ECO:0000256" key="4">
    <source>
        <dbReference type="ARBA" id="ARBA00022617"/>
    </source>
</evidence>
<feature type="signal peptide" evidence="8">
    <location>
        <begin position="1"/>
        <end position="21"/>
    </location>
</feature>
<protein>
    <submittedName>
        <fullName evidence="10">Doubled CXXCH motif (Paired_CXXCH_1)</fullName>
    </submittedName>
</protein>
<keyword evidence="7" id="KW-0408">Iron</keyword>
<dbReference type="OrthoDB" id="5815742at2"/>
<keyword evidence="4" id="KW-0349">Heme</keyword>
<dbReference type="Proteomes" id="UP000249005">
    <property type="component" value="Chromosome 1"/>
</dbReference>
<evidence type="ECO:0000256" key="1">
    <source>
        <dbReference type="ARBA" id="ARBA00001926"/>
    </source>
</evidence>
<evidence type="ECO:0000313" key="10">
    <source>
        <dbReference type="EMBL" id="SQI42172.1"/>
    </source>
</evidence>
<feature type="domain" description="Tetrahaem cytochrome" evidence="9">
    <location>
        <begin position="47"/>
        <end position="130"/>
    </location>
</feature>
<dbReference type="InterPro" id="IPR012286">
    <property type="entry name" value="Tetrahaem_cytochrome"/>
</dbReference>
<keyword evidence="3" id="KW-0813">Transport</keyword>
<name>A0A2X4V606_9GAMM</name>
<dbReference type="GO" id="GO:0009061">
    <property type="term" value="P:anaerobic respiration"/>
    <property type="evidence" value="ECO:0007669"/>
    <property type="project" value="UniProtKB-ARBA"/>
</dbReference>
<dbReference type="KEGG" id="lri:NCTC12151_02492"/>
<dbReference type="AlphaFoldDB" id="A0A2X4V606"/>
<dbReference type="EMBL" id="LS483470">
    <property type="protein sequence ID" value="SQI42172.1"/>
    <property type="molecule type" value="Genomic_DNA"/>
</dbReference>
<keyword evidence="6" id="KW-0249">Electron transport</keyword>
<evidence type="ECO:0000313" key="11">
    <source>
        <dbReference type="Proteomes" id="UP000249005"/>
    </source>
</evidence>
<evidence type="ECO:0000256" key="8">
    <source>
        <dbReference type="SAM" id="SignalP"/>
    </source>
</evidence>
<dbReference type="SUPFAM" id="SSF48695">
    <property type="entry name" value="Multiheme cytochromes"/>
    <property type="match status" value="1"/>
</dbReference>
<evidence type="ECO:0000256" key="7">
    <source>
        <dbReference type="ARBA" id="ARBA00023004"/>
    </source>
</evidence>
<dbReference type="Gene3D" id="1.10.1130.10">
    <property type="entry name" value="Flavocytochrome C3, Chain A"/>
    <property type="match status" value="1"/>
</dbReference>
<evidence type="ECO:0000256" key="2">
    <source>
        <dbReference type="ARBA" id="ARBA00004196"/>
    </source>
</evidence>
<dbReference type="RefSeq" id="WP_111740926.1">
    <property type="nucleotide sequence ID" value="NZ_LR698987.1"/>
</dbReference>
<dbReference type="GO" id="GO:0030313">
    <property type="term" value="C:cell envelope"/>
    <property type="evidence" value="ECO:0007669"/>
    <property type="project" value="UniProtKB-SubCell"/>
</dbReference>
<reference evidence="10 11" key="1">
    <citation type="submission" date="2018-06" db="EMBL/GenBank/DDBJ databases">
        <authorList>
            <consortium name="Pathogen Informatics"/>
            <person name="Doyle S."/>
        </authorList>
    </citation>
    <scope>NUCLEOTIDE SEQUENCE [LARGE SCALE GENOMIC DNA]</scope>
    <source>
        <strain evidence="10 11">NCTC12151</strain>
    </source>
</reference>
<evidence type="ECO:0000256" key="3">
    <source>
        <dbReference type="ARBA" id="ARBA00022448"/>
    </source>
</evidence>
<feature type="chain" id="PRO_5016132578" evidence="8">
    <location>
        <begin position="22"/>
        <end position="140"/>
    </location>
</feature>
<evidence type="ECO:0000256" key="6">
    <source>
        <dbReference type="ARBA" id="ARBA00022982"/>
    </source>
</evidence>
<gene>
    <name evidence="10" type="ORF">NCTC12151_02492</name>
</gene>
<proteinExistence type="predicted"/>
<sequence>MKTLSFVLALLYALFSPSALSEPVKEAAAPQQSAVSHAQTTHPLKAHHQKLNLPCSACHKEQEVSEYKPLATKDCLTCHGSAEKVAKRTGFMDVNQTNPHRSLHDGLDLDCYECHAEHKPSSNLCETCHDNTRDWFGPTP</sequence>
<dbReference type="GO" id="GO:0046872">
    <property type="term" value="F:metal ion binding"/>
    <property type="evidence" value="ECO:0007669"/>
    <property type="project" value="UniProtKB-KW"/>
</dbReference>
<keyword evidence="5" id="KW-0479">Metal-binding</keyword>
<dbReference type="InterPro" id="IPR036280">
    <property type="entry name" value="Multihaem_cyt_sf"/>
</dbReference>
<comment type="subcellular location">
    <subcellularLocation>
        <location evidence="2">Cell envelope</location>
    </subcellularLocation>
</comment>
<comment type="cofactor">
    <cofactor evidence="1">
        <name>heme c</name>
        <dbReference type="ChEBI" id="CHEBI:61717"/>
    </cofactor>
</comment>
<accession>A0A2X4V606</accession>
<organism evidence="10 11">
    <name type="scientific">Leminorella richardii</name>
    <dbReference type="NCBI Taxonomy" id="158841"/>
    <lineage>
        <taxon>Bacteria</taxon>
        <taxon>Pseudomonadati</taxon>
        <taxon>Pseudomonadota</taxon>
        <taxon>Gammaproteobacteria</taxon>
        <taxon>Enterobacterales</taxon>
        <taxon>Budviciaceae</taxon>
        <taxon>Leminorella</taxon>
    </lineage>
</organism>